<protein>
    <submittedName>
        <fullName evidence="3">YggT family protein</fullName>
    </submittedName>
</protein>
<dbReference type="EMBL" id="QOCS01000009">
    <property type="protein sequence ID" value="RHW46983.1"/>
    <property type="molecule type" value="Genomic_DNA"/>
</dbReference>
<dbReference type="Proteomes" id="UP000284109">
    <property type="component" value="Unassembled WGS sequence"/>
</dbReference>
<dbReference type="EMBL" id="QOCR01000004">
    <property type="protein sequence ID" value="RHW50282.1"/>
    <property type="molecule type" value="Genomic_DNA"/>
</dbReference>
<keyword evidence="1" id="KW-0472">Membrane</keyword>
<feature type="transmembrane region" description="Helical" evidence="1">
    <location>
        <begin position="30"/>
        <end position="52"/>
    </location>
</feature>
<evidence type="ECO:0000313" key="2">
    <source>
        <dbReference type="EMBL" id="RHW46983.1"/>
    </source>
</evidence>
<dbReference type="OrthoDB" id="47652at2"/>
<proteinExistence type="predicted"/>
<keyword evidence="4" id="KW-1185">Reference proteome</keyword>
<reference evidence="4 5" key="1">
    <citation type="submission" date="2018-07" db="EMBL/GenBank/DDBJ databases">
        <title>Genome sequences of six Lactobacillus spp. isolated from bumble bee guts.</title>
        <authorList>
            <person name="Motta E.V.S."/>
            <person name="Moran N.A."/>
        </authorList>
    </citation>
    <scope>NUCLEOTIDE SEQUENCE [LARGE SCALE GENOMIC DNA]</scope>
    <source>
        <strain evidence="3 4">BI-1.1</strain>
        <strain evidence="2 5">LV-8.1</strain>
    </source>
</reference>
<keyword evidence="1" id="KW-0812">Transmembrane</keyword>
<evidence type="ECO:0000313" key="3">
    <source>
        <dbReference type="EMBL" id="RHW50282.1"/>
    </source>
</evidence>
<dbReference type="Proteomes" id="UP000284822">
    <property type="component" value="Unassembled WGS sequence"/>
</dbReference>
<evidence type="ECO:0000313" key="4">
    <source>
        <dbReference type="Proteomes" id="UP000284109"/>
    </source>
</evidence>
<dbReference type="InterPro" id="IPR003425">
    <property type="entry name" value="CCB3/YggT"/>
</dbReference>
<sequence>MSWLPGAATSKLGVFIGRMVDPFLGIFDRFIPPILGISFSPIFAFIVLDLLARFIGMIF</sequence>
<name>A0A347SUC3_9LACO</name>
<dbReference type="GO" id="GO:0016020">
    <property type="term" value="C:membrane"/>
    <property type="evidence" value="ECO:0007669"/>
    <property type="project" value="InterPro"/>
</dbReference>
<dbReference type="KEGG" id="lbm:DS830_03820"/>
<comment type="caution">
    <text evidence="3">The sequence shown here is derived from an EMBL/GenBank/DDBJ whole genome shotgun (WGS) entry which is preliminary data.</text>
</comment>
<keyword evidence="1" id="KW-1133">Transmembrane helix</keyword>
<accession>A0A347SUC3</accession>
<evidence type="ECO:0000256" key="1">
    <source>
        <dbReference type="SAM" id="Phobius"/>
    </source>
</evidence>
<dbReference type="AlphaFoldDB" id="A0A347SUC3"/>
<gene>
    <name evidence="3" type="ORF">DS831_07335</name>
    <name evidence="2" type="ORF">DS832_05190</name>
</gene>
<evidence type="ECO:0000313" key="5">
    <source>
        <dbReference type="Proteomes" id="UP000284822"/>
    </source>
</evidence>
<dbReference type="Pfam" id="PF02325">
    <property type="entry name" value="CCB3_YggT"/>
    <property type="match status" value="1"/>
</dbReference>
<organism evidence="3 4">
    <name type="scientific">Bombilactobacillus bombi</name>
    <dbReference type="NCBI Taxonomy" id="1303590"/>
    <lineage>
        <taxon>Bacteria</taxon>
        <taxon>Bacillati</taxon>
        <taxon>Bacillota</taxon>
        <taxon>Bacilli</taxon>
        <taxon>Lactobacillales</taxon>
        <taxon>Lactobacillaceae</taxon>
        <taxon>Bombilactobacillus</taxon>
    </lineage>
</organism>